<dbReference type="Pfam" id="PF00202">
    <property type="entry name" value="Aminotran_3"/>
    <property type="match status" value="1"/>
</dbReference>
<dbReference type="Proteomes" id="UP001597534">
    <property type="component" value="Unassembled WGS sequence"/>
</dbReference>
<comment type="caution">
    <text evidence="6">The sequence shown here is derived from an EMBL/GenBank/DDBJ whole genome shotgun (WGS) entry which is preliminary data.</text>
</comment>
<evidence type="ECO:0000256" key="3">
    <source>
        <dbReference type="ARBA" id="ARBA00022679"/>
    </source>
</evidence>
<dbReference type="InterPro" id="IPR005814">
    <property type="entry name" value="Aminotrans_3"/>
</dbReference>
<dbReference type="Gene3D" id="3.90.1150.10">
    <property type="entry name" value="Aspartate Aminotransferase, domain 1"/>
    <property type="match status" value="1"/>
</dbReference>
<accession>A0ABW5YQ85</accession>
<evidence type="ECO:0000256" key="5">
    <source>
        <dbReference type="RuleBase" id="RU003560"/>
    </source>
</evidence>
<keyword evidence="2 6" id="KW-0032">Aminotransferase</keyword>
<dbReference type="InterPro" id="IPR015421">
    <property type="entry name" value="PyrdxlP-dep_Trfase_major"/>
</dbReference>
<keyword evidence="7" id="KW-1185">Reference proteome</keyword>
<dbReference type="CDD" id="cd00610">
    <property type="entry name" value="OAT_like"/>
    <property type="match status" value="1"/>
</dbReference>
<dbReference type="InterPro" id="IPR049704">
    <property type="entry name" value="Aminotrans_3_PPA_site"/>
</dbReference>
<proteinExistence type="inferred from homology"/>
<dbReference type="InterPro" id="IPR015422">
    <property type="entry name" value="PyrdxlP-dep_Trfase_small"/>
</dbReference>
<evidence type="ECO:0000256" key="1">
    <source>
        <dbReference type="ARBA" id="ARBA00001933"/>
    </source>
</evidence>
<keyword evidence="3" id="KW-0808">Transferase</keyword>
<evidence type="ECO:0000313" key="7">
    <source>
        <dbReference type="Proteomes" id="UP001597534"/>
    </source>
</evidence>
<organism evidence="6 7">
    <name type="scientific">Flavobacterium chuncheonense</name>
    <dbReference type="NCBI Taxonomy" id="2026653"/>
    <lineage>
        <taxon>Bacteria</taxon>
        <taxon>Pseudomonadati</taxon>
        <taxon>Bacteroidota</taxon>
        <taxon>Flavobacteriia</taxon>
        <taxon>Flavobacteriales</taxon>
        <taxon>Flavobacteriaceae</taxon>
        <taxon>Flavobacterium</taxon>
    </lineage>
</organism>
<dbReference type="GO" id="GO:0008483">
    <property type="term" value="F:transaminase activity"/>
    <property type="evidence" value="ECO:0007669"/>
    <property type="project" value="UniProtKB-KW"/>
</dbReference>
<keyword evidence="4 5" id="KW-0663">Pyridoxal phosphate</keyword>
<dbReference type="Gene3D" id="3.40.640.10">
    <property type="entry name" value="Type I PLP-dependent aspartate aminotransferase-like (Major domain)"/>
    <property type="match status" value="1"/>
</dbReference>
<evidence type="ECO:0000313" key="6">
    <source>
        <dbReference type="EMBL" id="MFD2892872.1"/>
    </source>
</evidence>
<dbReference type="RefSeq" id="WP_379812600.1">
    <property type="nucleotide sequence ID" value="NZ_JBHUPC010000020.1"/>
</dbReference>
<sequence length="381" mass="42002">MKLFDVYPLFDLNFVKAKGCLLWNDKGEKYLDLYGGHAVISIGHSHPQYIKAISTQLENIGFYSNSVKIPIQEEVAELLGEISGYDNYNLFMCNSGAEANENALKLASFHTNKKKTICFTKAFHGRTAAAVAATDNKKIIAPLNETDNFIFLPFNDEKALEVTFQKNEIAAVIIEGIQGVGGVQIPNPNFLQKIRTLCDMYEAVFICDEIQSGYGRTGKFFAHQHANIQADIITVAKGMGNGFPVGGVLITPKINAKHGLLGTTFGGNYLACAASKAVLEVMKDENLIQNANVLGEYLYNQLKDEPAVKEIRYQGLMFGIELKFPCVDFRNQLLKEHHILTGNASCPNTLRILPALNVTKPELDTFIGAFKKIAQSDLVAL</sequence>
<comment type="similarity">
    <text evidence="5">Belongs to the class-III pyridoxal-phosphate-dependent aminotransferase family.</text>
</comment>
<dbReference type="PANTHER" id="PTHR11986:SF79">
    <property type="entry name" value="ACETYLORNITHINE AMINOTRANSFERASE, MITOCHONDRIAL"/>
    <property type="match status" value="1"/>
</dbReference>
<comment type="cofactor">
    <cofactor evidence="1">
        <name>pyridoxal 5'-phosphate</name>
        <dbReference type="ChEBI" id="CHEBI:597326"/>
    </cofactor>
</comment>
<name>A0ABW5YQ85_9FLAO</name>
<dbReference type="SUPFAM" id="SSF53383">
    <property type="entry name" value="PLP-dependent transferases"/>
    <property type="match status" value="1"/>
</dbReference>
<protein>
    <submittedName>
        <fullName evidence="6">Aspartate aminotransferase family protein</fullName>
    </submittedName>
</protein>
<evidence type="ECO:0000256" key="2">
    <source>
        <dbReference type="ARBA" id="ARBA00022576"/>
    </source>
</evidence>
<dbReference type="EMBL" id="JBHUPC010000020">
    <property type="protein sequence ID" value="MFD2892872.1"/>
    <property type="molecule type" value="Genomic_DNA"/>
</dbReference>
<dbReference type="InterPro" id="IPR015424">
    <property type="entry name" value="PyrdxlP-dep_Trfase"/>
</dbReference>
<dbReference type="InterPro" id="IPR050103">
    <property type="entry name" value="Class-III_PLP-dep_AT"/>
</dbReference>
<evidence type="ECO:0000256" key="4">
    <source>
        <dbReference type="ARBA" id="ARBA00022898"/>
    </source>
</evidence>
<dbReference type="PROSITE" id="PS00600">
    <property type="entry name" value="AA_TRANSFER_CLASS_3"/>
    <property type="match status" value="1"/>
</dbReference>
<gene>
    <name evidence="6" type="ORF">ACFS5J_12700</name>
</gene>
<reference evidence="7" key="1">
    <citation type="journal article" date="2019" name="Int. J. Syst. Evol. Microbiol.">
        <title>The Global Catalogue of Microorganisms (GCM) 10K type strain sequencing project: providing services to taxonomists for standard genome sequencing and annotation.</title>
        <authorList>
            <consortium name="The Broad Institute Genomics Platform"/>
            <consortium name="The Broad Institute Genome Sequencing Center for Infectious Disease"/>
            <person name="Wu L."/>
            <person name="Ma J."/>
        </authorList>
    </citation>
    <scope>NUCLEOTIDE SEQUENCE [LARGE SCALE GENOMIC DNA]</scope>
    <source>
        <strain evidence="7">KCTC 22671</strain>
    </source>
</reference>
<dbReference type="PIRSF" id="PIRSF000521">
    <property type="entry name" value="Transaminase_4ab_Lys_Orn"/>
    <property type="match status" value="1"/>
</dbReference>
<dbReference type="PANTHER" id="PTHR11986">
    <property type="entry name" value="AMINOTRANSFERASE CLASS III"/>
    <property type="match status" value="1"/>
</dbReference>